<dbReference type="AlphaFoldDB" id="A0A3M7T0E6"/>
<organism evidence="1 2">
    <name type="scientific">Brachionus plicatilis</name>
    <name type="common">Marine rotifer</name>
    <name type="synonym">Brachionus muelleri</name>
    <dbReference type="NCBI Taxonomy" id="10195"/>
    <lineage>
        <taxon>Eukaryota</taxon>
        <taxon>Metazoa</taxon>
        <taxon>Spiralia</taxon>
        <taxon>Gnathifera</taxon>
        <taxon>Rotifera</taxon>
        <taxon>Eurotatoria</taxon>
        <taxon>Monogononta</taxon>
        <taxon>Pseudotrocha</taxon>
        <taxon>Ploima</taxon>
        <taxon>Brachionidae</taxon>
        <taxon>Brachionus</taxon>
    </lineage>
</organism>
<protein>
    <submittedName>
        <fullName evidence="1">Uncharacterized protein</fullName>
    </submittedName>
</protein>
<accession>A0A3M7T0E6</accession>
<gene>
    <name evidence="1" type="ORF">BpHYR1_040588</name>
</gene>
<proteinExistence type="predicted"/>
<dbReference type="EMBL" id="REGN01000488">
    <property type="protein sequence ID" value="RNA41543.1"/>
    <property type="molecule type" value="Genomic_DNA"/>
</dbReference>
<reference evidence="1 2" key="1">
    <citation type="journal article" date="2018" name="Sci. Rep.">
        <title>Genomic signatures of local adaptation to the degree of environmental predictability in rotifers.</title>
        <authorList>
            <person name="Franch-Gras L."/>
            <person name="Hahn C."/>
            <person name="Garcia-Roger E.M."/>
            <person name="Carmona M.J."/>
            <person name="Serra M."/>
            <person name="Gomez A."/>
        </authorList>
    </citation>
    <scope>NUCLEOTIDE SEQUENCE [LARGE SCALE GENOMIC DNA]</scope>
    <source>
        <strain evidence="1">HYR1</strain>
    </source>
</reference>
<sequence length="137" mass="15875">MKDFFALKSAKDFKNSKKFWKFYKSSIKIKSDVSVDDLDNFEIVYGMNKAQTTEEKANMFNKFFTTIEPSFKTSENDSAKYIFNQFKTMKTKYKLNTPSFSFKKFTDSDIESVLKELSSNSSSGAVVIDTKILKELH</sequence>
<feature type="non-terminal residue" evidence="1">
    <location>
        <position position="137"/>
    </location>
</feature>
<evidence type="ECO:0000313" key="2">
    <source>
        <dbReference type="Proteomes" id="UP000276133"/>
    </source>
</evidence>
<keyword evidence="2" id="KW-1185">Reference proteome</keyword>
<evidence type="ECO:0000313" key="1">
    <source>
        <dbReference type="EMBL" id="RNA41543.1"/>
    </source>
</evidence>
<name>A0A3M7T0E6_BRAPC</name>
<comment type="caution">
    <text evidence="1">The sequence shown here is derived from an EMBL/GenBank/DDBJ whole genome shotgun (WGS) entry which is preliminary data.</text>
</comment>
<dbReference type="Proteomes" id="UP000276133">
    <property type="component" value="Unassembled WGS sequence"/>
</dbReference>